<dbReference type="Pfam" id="PF00501">
    <property type="entry name" value="AMP-binding"/>
    <property type="match status" value="2"/>
</dbReference>
<feature type="domain" description="Carrier" evidence="5">
    <location>
        <begin position="2022"/>
        <end position="2102"/>
    </location>
</feature>
<accession>A0AAU7MHF1</accession>
<dbReference type="GO" id="GO:0044550">
    <property type="term" value="P:secondary metabolite biosynthetic process"/>
    <property type="evidence" value="ECO:0007669"/>
    <property type="project" value="TreeGrafter"/>
</dbReference>
<dbReference type="SUPFAM" id="SSF56801">
    <property type="entry name" value="Acetyl-CoA synthetase-like"/>
    <property type="match status" value="2"/>
</dbReference>
<dbReference type="Gene3D" id="3.30.559.10">
    <property type="entry name" value="Chloramphenicol acetyltransferase-like domain"/>
    <property type="match status" value="3"/>
</dbReference>
<dbReference type="SUPFAM" id="SSF47336">
    <property type="entry name" value="ACP-like"/>
    <property type="match status" value="2"/>
</dbReference>
<evidence type="ECO:0000259" key="5">
    <source>
        <dbReference type="PROSITE" id="PS50075"/>
    </source>
</evidence>
<dbReference type="InterPro" id="IPR000873">
    <property type="entry name" value="AMP-dep_synth/lig_dom"/>
</dbReference>
<dbReference type="GO" id="GO:0005737">
    <property type="term" value="C:cytoplasm"/>
    <property type="evidence" value="ECO:0007669"/>
    <property type="project" value="TreeGrafter"/>
</dbReference>
<organism evidence="6">
    <name type="scientific">Micromonospora sp. CCTCC AA 2012012</name>
    <dbReference type="NCBI Taxonomy" id="3111921"/>
    <lineage>
        <taxon>Bacteria</taxon>
        <taxon>Bacillati</taxon>
        <taxon>Actinomycetota</taxon>
        <taxon>Actinomycetes</taxon>
        <taxon>Micromonosporales</taxon>
        <taxon>Micromonosporaceae</taxon>
        <taxon>Micromonospora</taxon>
    </lineage>
</organism>
<dbReference type="GO" id="GO:0043041">
    <property type="term" value="P:amino acid activation for nonribosomal peptide biosynthetic process"/>
    <property type="evidence" value="ECO:0007669"/>
    <property type="project" value="TreeGrafter"/>
</dbReference>
<dbReference type="Pfam" id="PF00668">
    <property type="entry name" value="Condensation"/>
    <property type="match status" value="3"/>
</dbReference>
<dbReference type="NCBIfam" id="TIGR01733">
    <property type="entry name" value="AA-adenyl-dom"/>
    <property type="match status" value="2"/>
</dbReference>
<dbReference type="SUPFAM" id="SSF52777">
    <property type="entry name" value="CoA-dependent acyltransferases"/>
    <property type="match status" value="6"/>
</dbReference>
<dbReference type="Pfam" id="PF13193">
    <property type="entry name" value="AMP-binding_C"/>
    <property type="match status" value="2"/>
</dbReference>
<protein>
    <submittedName>
        <fullName evidence="6">Amino acid adenylation domain-containing protein</fullName>
    </submittedName>
</protein>
<dbReference type="FunFam" id="3.40.50.12780:FF:000012">
    <property type="entry name" value="Non-ribosomal peptide synthetase"/>
    <property type="match status" value="1"/>
</dbReference>
<dbReference type="Gene3D" id="3.40.50.1820">
    <property type="entry name" value="alpha/beta hydrolase"/>
    <property type="match status" value="1"/>
</dbReference>
<keyword evidence="3" id="KW-0597">Phosphoprotein</keyword>
<dbReference type="Gene3D" id="2.30.38.10">
    <property type="entry name" value="Luciferase, Domain 3"/>
    <property type="match status" value="1"/>
</dbReference>
<dbReference type="InterPro" id="IPR010071">
    <property type="entry name" value="AA_adenyl_dom"/>
</dbReference>
<reference evidence="6" key="1">
    <citation type="submission" date="2024-01" db="EMBL/GenBank/DDBJ databases">
        <title>The genome sequence of Micromonospora mangrovi CCTCC AA 2012012.</title>
        <authorList>
            <person name="Gao J."/>
        </authorList>
    </citation>
    <scope>NUCLEOTIDE SEQUENCE</scope>
    <source>
        <strain evidence="6">CCTCC AA 2012012</strain>
    </source>
</reference>
<dbReference type="InterPro" id="IPR020845">
    <property type="entry name" value="AMP-binding_CS"/>
</dbReference>
<evidence type="ECO:0000256" key="2">
    <source>
        <dbReference type="ARBA" id="ARBA00022450"/>
    </source>
</evidence>
<dbReference type="InterPro" id="IPR009081">
    <property type="entry name" value="PP-bd_ACP"/>
</dbReference>
<gene>
    <name evidence="7" type="ORF">ABUL08_11970</name>
    <name evidence="6" type="ORF">VK199_11920</name>
</gene>
<comment type="cofactor">
    <cofactor evidence="1">
        <name>pantetheine 4'-phosphate</name>
        <dbReference type="ChEBI" id="CHEBI:47942"/>
    </cofactor>
</comment>
<dbReference type="PROSITE" id="PS00455">
    <property type="entry name" value="AMP_BINDING"/>
    <property type="match status" value="2"/>
</dbReference>
<reference evidence="7" key="2">
    <citation type="submission" date="2024-06" db="EMBL/GenBank/DDBJ databases">
        <title>Micromonospora mangrovi CCTCC AA 2012012 genome sequences.</title>
        <authorList>
            <person name="Gao J."/>
        </authorList>
    </citation>
    <scope>NUCLEOTIDE SEQUENCE</scope>
    <source>
        <strain evidence="7">CCTCC AA 2012012</strain>
    </source>
</reference>
<dbReference type="EMBL" id="CP159342">
    <property type="protein sequence ID" value="XCH76770.1"/>
    <property type="molecule type" value="Genomic_DNA"/>
</dbReference>
<evidence type="ECO:0000256" key="4">
    <source>
        <dbReference type="SAM" id="MobiDB-lite"/>
    </source>
</evidence>
<dbReference type="InterPro" id="IPR025110">
    <property type="entry name" value="AMP-bd_C"/>
</dbReference>
<evidence type="ECO:0000256" key="1">
    <source>
        <dbReference type="ARBA" id="ARBA00001957"/>
    </source>
</evidence>
<dbReference type="PANTHER" id="PTHR45527:SF1">
    <property type="entry name" value="FATTY ACID SYNTHASE"/>
    <property type="match status" value="1"/>
</dbReference>
<dbReference type="PROSITE" id="PS50075">
    <property type="entry name" value="CARRIER"/>
    <property type="match status" value="2"/>
</dbReference>
<dbReference type="InterPro" id="IPR029058">
    <property type="entry name" value="AB_hydrolase_fold"/>
</dbReference>
<dbReference type="Pfam" id="PF00550">
    <property type="entry name" value="PP-binding"/>
    <property type="match status" value="2"/>
</dbReference>
<dbReference type="InterPro" id="IPR036736">
    <property type="entry name" value="ACP-like_sf"/>
</dbReference>
<dbReference type="InterPro" id="IPR020806">
    <property type="entry name" value="PKS_PP-bd"/>
</dbReference>
<dbReference type="PROSITE" id="PS00012">
    <property type="entry name" value="PHOSPHOPANTETHEINE"/>
    <property type="match status" value="1"/>
</dbReference>
<dbReference type="InterPro" id="IPR045851">
    <property type="entry name" value="AMP-bd_C_sf"/>
</dbReference>
<feature type="region of interest" description="Disordered" evidence="4">
    <location>
        <begin position="984"/>
        <end position="1006"/>
    </location>
</feature>
<dbReference type="GO" id="GO:0031177">
    <property type="term" value="F:phosphopantetheine binding"/>
    <property type="evidence" value="ECO:0007669"/>
    <property type="project" value="InterPro"/>
</dbReference>
<dbReference type="PANTHER" id="PTHR45527">
    <property type="entry name" value="NONRIBOSOMAL PEPTIDE SYNTHETASE"/>
    <property type="match status" value="1"/>
</dbReference>
<evidence type="ECO:0000313" key="6">
    <source>
        <dbReference type="EMBL" id="XBP96066.1"/>
    </source>
</evidence>
<dbReference type="EMBL" id="CP157762">
    <property type="protein sequence ID" value="XBP96066.1"/>
    <property type="molecule type" value="Genomic_DNA"/>
</dbReference>
<dbReference type="Gene3D" id="3.30.559.30">
    <property type="entry name" value="Nonribosomal peptide synthetase, condensation domain"/>
    <property type="match status" value="3"/>
</dbReference>
<dbReference type="InterPro" id="IPR023213">
    <property type="entry name" value="CAT-like_dom_sf"/>
</dbReference>
<dbReference type="RefSeq" id="WP_350937456.1">
    <property type="nucleotide sequence ID" value="NZ_CP157762.1"/>
</dbReference>
<name>A0AAU7MHF1_9ACTN</name>
<dbReference type="SMART" id="SM00823">
    <property type="entry name" value="PKS_PP"/>
    <property type="match status" value="2"/>
</dbReference>
<feature type="region of interest" description="Disordered" evidence="4">
    <location>
        <begin position="238"/>
        <end position="259"/>
    </location>
</feature>
<dbReference type="Gene3D" id="3.30.300.30">
    <property type="match status" value="2"/>
</dbReference>
<dbReference type="CDD" id="cd05930">
    <property type="entry name" value="A_NRPS"/>
    <property type="match status" value="2"/>
</dbReference>
<dbReference type="CDD" id="cd19531">
    <property type="entry name" value="LCL_NRPS-like"/>
    <property type="match status" value="3"/>
</dbReference>
<dbReference type="InterPro" id="IPR001242">
    <property type="entry name" value="Condensation_dom"/>
</dbReference>
<dbReference type="InterPro" id="IPR006162">
    <property type="entry name" value="Ppantetheine_attach_site"/>
</dbReference>
<dbReference type="FunFam" id="3.40.50.980:FF:000001">
    <property type="entry name" value="Non-ribosomal peptide synthetase"/>
    <property type="match status" value="1"/>
</dbReference>
<evidence type="ECO:0000256" key="3">
    <source>
        <dbReference type="ARBA" id="ARBA00022553"/>
    </source>
</evidence>
<dbReference type="PRINTS" id="PR00154">
    <property type="entry name" value="AMPBINDING"/>
</dbReference>
<dbReference type="GO" id="GO:0003824">
    <property type="term" value="F:catalytic activity"/>
    <property type="evidence" value="ECO:0007669"/>
    <property type="project" value="InterPro"/>
</dbReference>
<feature type="domain" description="Carrier" evidence="5">
    <location>
        <begin position="1003"/>
        <end position="1078"/>
    </location>
</feature>
<dbReference type="InterPro" id="IPR042099">
    <property type="entry name" value="ANL_N_sf"/>
</dbReference>
<keyword evidence="2" id="KW-0596">Phosphopantetheine</keyword>
<sequence>MAGEPGGRPSADVRSRVADRFARVVAASAAPAARVTAEPGPAPASSAQARMLFLEEFAPGTTTYHIQFTLRLDGPLDPDLLVAALQGVQQRHEILRTRYERRDGVETQVVTASGLRLRRLTAPDTAEALAELQRAEYAPPFDLRGGQVWRAALAAVAPDRHHLVLTLHHIAFDGWSAGVLRQELRAGYAALVAGRPAPRPPAVQYRDFARWQRRHLADGGYRAQAAYWRERLADLPDPLDLPTDAPRRPGRPPRGAKAYASTGGALADAVTALARRSAATPTMVLLAAFHALLHRHSGQRDVVIGMPVAARTPVEVSPLIGLFVNTVAVRASVAPTAGFGALLAEVRNATTGALDHQELPFDRVVAELPVEPGGAATPVFRVLFDHTRFSGRTDTLGDVTLTYLDGAATGAAKFDLSLSVTDPGDTDAGTEGYGLELEYDADLWRPESAQRLLTHYVTLLAAATADPERALGALPLAPAAELARVRGFSSGPRRPLAGPVDLAGLVFAAASAAPDAVALQAGAVTVDYAGLCARAERLGAALRAAGAGPQRPVAVLLDRSPELIVAVLGILRAGAAYLPLDPEHPAERVAAVAADAGAVLAVTDDRYAGRLPAGLTPVPVATADTGPVPAPPPAPHPDDLAYVLYTSGSTGRPKGVMVSHAAAHNQIRFQLAADGVGAADRVLLKTNITFDVSVLEVFATLAAGARLVIAPPGAHRDPAALRTLMASAGVTMVRFVPTMLAAVLAEPGPPVPTLRQVESGGEPLSTELRDRFLAGDLGHARLVNRYGPTETTVFTHSRDAAGPVTSAVVPIGPPDVNVTCHVVDAELRAQPVGVPGELAIGGVQLARGYLGRPDLTAERFRPDPYGPPGSRLYLSGDRCRWLDDGTLDFLGRDDGQVKVRGIRLELGEVEAVLAGAPGVREAAVVVRDDVPGGPRLVGYVTAAPDAAPDPAALREHAARRLPAAAVPAAVLVLAELPVTTSGKLDRRRLPVPPATVGTGGGEPPRTPTEVALATAWAGLLGVDRVSRDDDFFALGGHSLLAIEACTRAAAALGRPVPVRLLFEAGTLATLADRLDDADPTAAELPEVRPTGHPVSEVSAAEARLWFADQLCPGDPAYTVPVVCRIHGRLDVAALRAGLHELVGRHEALRTTFPAPDGIPVRVVSTEPVVPWEHHRTDDPGMVAALVDAAAGRGFALDSGPLLHATLIASAPDDHVLVLAFHHAVVDAGSVRVLLDELRDAYARAVDGRAAPPAPVLQAGDYARWQRGVADRATASGLAHWREVLADLAAWELPPDRADPTGGNAGAVHVEPLPTALVAGIARLAAAEQATGFEVLLAAYGYVLGRHAGTDDLVVSVPVSDRERPELAGVVGLLLGTVAVRLRPAGGFRATLRRTRDALRDAYAHRHVPFDRVVAALGPGAPDLTRYTVNHDADAIVPVTLTDGTTVTPVSPTPAYAKAELGVLFEEHADGHVASFLYRTGRYTPERIAALAADLVAFLEAVVADPDAPAPPATRPTGEPDAPSGPDGRRTLSGLVAASAAATPDAPAVADATGRVRLTYRELVEAAEELAGRLAAAGVGRGDRVAVRVPRGPALAVALLGVLRAGAAYVALDPDQPAARHDALRADSGCVALLAGTDLAVTTDPRPARPRHDPTPDDLAYVAYTSGSTGRPKGVLTPHHAAASYLTDYLLAEGAVGPGDTVLQLASASFDASTRDLFGPLAAGATVVFLDPEHRGDPEAMRDAVDRAGVTCVLAAVPTVLRALTAAARARPGTGRTLRLVLVSGEPLDLADAAAATAAFAGRPRVVNQYGPTETTMTATRHRIAETDPSAGPAPLGAPITGTRVYVVDAHGAAVPPGVTGEIWLGGDRLAYGYHGQPALTAQRFVPDPWSDRPGARLYRTGDLGVRHADGRLEFRGRLDDQVKIRGQRVEPGEVEHALRALPGVTAAAVVAAGTAGELRLVGFVTPAGLATDPLLDALRGRLPAALVPAALVARDALPVTPNGKVDRRALVALADVPTAGRPCRTEAERRVAAAFAEVLADDLVGTGPVGADDDFFARGGHSLLAARLVARLAAATGHRIPLRDLLAAPRVADIAAWLDRQVPSAPAPAAVPVVVPEETLSPVEGHLLAEARHPRGYAYHLPMTVHISGPLDPVAAIRAVDALVARHPGLRTRYPTVAGRPVRVVEEPGGGTPVPVVRHTCTGPDPLAEAVALAAAELRRPFDPATGPLLRCLLVSCGPREHLLSLVVHHLVADGWSLSVLRRDLAALYAAIVAGRPPELPRVTGFADYARARARTVAADGFRAGLAFWADRLRDVDPHLDLAADRPDDGSMAGARLDFTVTGATAAGLRRLRDETGATDFMVLFAAVQAWLGAAGGQQRFVVAVPVGNRSDPAAEDVVGDFANVLPVPVDLTGTPSARELVGRVRDTVTAVWEHQDVPYPLLPAAVRARAMFAVQNLPAAPDRAGPLTFREVTVERGTSRYDLHVRMTPTADGFTGWLEYATARFDAATAAARLAALRAVLDRAATVPDTPLLEG</sequence>
<dbReference type="Gene3D" id="3.40.50.12780">
    <property type="entry name" value="N-terminal domain of ligase-like"/>
    <property type="match status" value="1"/>
</dbReference>
<dbReference type="GO" id="GO:0008610">
    <property type="term" value="P:lipid biosynthetic process"/>
    <property type="evidence" value="ECO:0007669"/>
    <property type="project" value="UniProtKB-ARBA"/>
</dbReference>
<dbReference type="InterPro" id="IPR020459">
    <property type="entry name" value="AMP-binding"/>
</dbReference>
<dbReference type="Gene3D" id="1.10.1200.10">
    <property type="entry name" value="ACP-like"/>
    <property type="match status" value="1"/>
</dbReference>
<proteinExistence type="predicted"/>
<feature type="region of interest" description="Disordered" evidence="4">
    <location>
        <begin position="1506"/>
        <end position="1530"/>
    </location>
</feature>
<dbReference type="Gene3D" id="3.40.50.980">
    <property type="match status" value="2"/>
</dbReference>
<evidence type="ECO:0000313" key="7">
    <source>
        <dbReference type="EMBL" id="XCH76770.1"/>
    </source>
</evidence>